<feature type="transmembrane region" description="Helical" evidence="11">
    <location>
        <begin position="74"/>
        <end position="98"/>
    </location>
</feature>
<feature type="domain" description="NADH-Ubiquinone oxidoreductase (complex I) chain 5 N-terminal" evidence="13">
    <location>
        <begin position="61"/>
        <end position="102"/>
    </location>
</feature>
<feature type="transmembrane region" description="Helical" evidence="11">
    <location>
        <begin position="364"/>
        <end position="383"/>
    </location>
</feature>
<feature type="region of interest" description="Disordered" evidence="10">
    <location>
        <begin position="1008"/>
        <end position="1245"/>
    </location>
</feature>
<keyword evidence="6 11" id="KW-1133">Transmembrane helix</keyword>
<comment type="subcellular location">
    <subcellularLocation>
        <location evidence="1">Cell membrane</location>
        <topology evidence="1">Multi-pass membrane protein</topology>
    </subcellularLocation>
    <subcellularLocation>
        <location evidence="9">Membrane</location>
        <topology evidence="9">Multi-pass membrane protein</topology>
    </subcellularLocation>
</comment>
<feature type="transmembrane region" description="Helical" evidence="11">
    <location>
        <begin position="239"/>
        <end position="258"/>
    </location>
</feature>
<keyword evidence="7" id="KW-0406">Ion transport</keyword>
<dbReference type="Pfam" id="PF20501">
    <property type="entry name" value="MbhE"/>
    <property type="match status" value="1"/>
</dbReference>
<feature type="transmembrane region" description="Helical" evidence="11">
    <location>
        <begin position="745"/>
        <end position="764"/>
    </location>
</feature>
<feature type="compositionally biased region" description="Low complexity" evidence="10">
    <location>
        <begin position="798"/>
        <end position="813"/>
    </location>
</feature>
<feature type="domain" description="MrpA C-terminal/MbhE" evidence="16">
    <location>
        <begin position="684"/>
        <end position="770"/>
    </location>
</feature>
<keyword evidence="5 9" id="KW-0812">Transmembrane</keyword>
<evidence type="ECO:0000259" key="15">
    <source>
        <dbReference type="Pfam" id="PF13244"/>
    </source>
</evidence>
<feature type="compositionally biased region" description="Gly residues" evidence="10">
    <location>
        <begin position="1201"/>
        <end position="1218"/>
    </location>
</feature>
<comment type="caution">
    <text evidence="17">The sequence shown here is derived from an EMBL/GenBank/DDBJ whole genome shotgun (WGS) entry which is preliminary data.</text>
</comment>
<evidence type="ECO:0000256" key="4">
    <source>
        <dbReference type="ARBA" id="ARBA00022475"/>
    </source>
</evidence>
<evidence type="ECO:0000256" key="2">
    <source>
        <dbReference type="ARBA" id="ARBA00022448"/>
    </source>
</evidence>
<feature type="compositionally biased region" description="Gly residues" evidence="10">
    <location>
        <begin position="1119"/>
        <end position="1170"/>
    </location>
</feature>
<gene>
    <name evidence="17" type="ORF">D8771_01575</name>
</gene>
<dbReference type="InterPro" id="IPR007182">
    <property type="entry name" value="MnhB"/>
</dbReference>
<dbReference type="Proteomes" id="UP000298111">
    <property type="component" value="Unassembled WGS sequence"/>
</dbReference>
<evidence type="ECO:0000259" key="16">
    <source>
        <dbReference type="Pfam" id="PF20501"/>
    </source>
</evidence>
<feature type="compositionally biased region" description="Pro residues" evidence="10">
    <location>
        <begin position="785"/>
        <end position="797"/>
    </location>
</feature>
<proteinExistence type="predicted"/>
<feature type="compositionally biased region" description="Gly residues" evidence="10">
    <location>
        <begin position="1029"/>
        <end position="1109"/>
    </location>
</feature>
<feature type="region of interest" description="Disordered" evidence="10">
    <location>
        <begin position="773"/>
        <end position="834"/>
    </location>
</feature>
<feature type="transmembrane region" description="Helical" evidence="11">
    <location>
        <begin position="973"/>
        <end position="997"/>
    </location>
</feature>
<feature type="compositionally biased region" description="Gly residues" evidence="10">
    <location>
        <begin position="1233"/>
        <end position="1245"/>
    </location>
</feature>
<evidence type="ECO:0000256" key="9">
    <source>
        <dbReference type="RuleBase" id="RU000320"/>
    </source>
</evidence>
<feature type="domain" description="Na+/H+ antiporter MnhB subunit-related protein" evidence="14">
    <location>
        <begin position="872"/>
        <end position="994"/>
    </location>
</feature>
<evidence type="ECO:0000259" key="13">
    <source>
        <dbReference type="Pfam" id="PF00662"/>
    </source>
</evidence>
<feature type="transmembrane region" description="Helical" evidence="11">
    <location>
        <begin position="687"/>
        <end position="709"/>
    </location>
</feature>
<evidence type="ECO:0000256" key="3">
    <source>
        <dbReference type="ARBA" id="ARBA00022449"/>
    </source>
</evidence>
<feature type="transmembrane region" description="Helical" evidence="11">
    <location>
        <begin position="105"/>
        <end position="123"/>
    </location>
</feature>
<evidence type="ECO:0000256" key="10">
    <source>
        <dbReference type="SAM" id="MobiDB-lite"/>
    </source>
</evidence>
<dbReference type="PANTHER" id="PTHR43373">
    <property type="entry name" value="NA(+)/H(+) ANTIPORTER SUBUNIT"/>
    <property type="match status" value="1"/>
</dbReference>
<feature type="compositionally biased region" description="Basic and acidic residues" evidence="10">
    <location>
        <begin position="1008"/>
        <end position="1017"/>
    </location>
</feature>
<feature type="transmembrane region" description="Helical" evidence="11">
    <location>
        <begin position="26"/>
        <end position="45"/>
    </location>
</feature>
<feature type="transmembrane region" description="Helical" evidence="11">
    <location>
        <begin position="129"/>
        <end position="146"/>
    </location>
</feature>
<dbReference type="InterPro" id="IPR025383">
    <property type="entry name" value="MrpA_C/MbhD"/>
</dbReference>
<feature type="transmembrane region" description="Helical" evidence="11">
    <location>
        <begin position="599"/>
        <end position="618"/>
    </location>
</feature>
<feature type="transmembrane region" description="Helical" evidence="11">
    <location>
        <begin position="563"/>
        <end position="584"/>
    </location>
</feature>
<keyword evidence="2" id="KW-0813">Transport</keyword>
<feature type="domain" description="NADH:quinone oxidoreductase/Mrp antiporter transmembrane" evidence="12">
    <location>
        <begin position="125"/>
        <end position="405"/>
    </location>
</feature>
<feature type="transmembrane region" description="Helical" evidence="11">
    <location>
        <begin position="898"/>
        <end position="918"/>
    </location>
</feature>
<keyword evidence="8 11" id="KW-0472">Membrane</keyword>
<dbReference type="EMBL" id="RCIY01000002">
    <property type="protein sequence ID" value="TGG89614.1"/>
    <property type="molecule type" value="Genomic_DNA"/>
</dbReference>
<evidence type="ECO:0000256" key="6">
    <source>
        <dbReference type="ARBA" id="ARBA00022989"/>
    </source>
</evidence>
<feature type="compositionally biased region" description="Low complexity" evidence="10">
    <location>
        <begin position="1219"/>
        <end position="1232"/>
    </location>
</feature>
<evidence type="ECO:0000256" key="11">
    <source>
        <dbReference type="SAM" id="Phobius"/>
    </source>
</evidence>
<feature type="transmembrane region" description="Helical" evidence="11">
    <location>
        <begin position="264"/>
        <end position="283"/>
    </location>
</feature>
<dbReference type="NCBIfam" id="NF009284">
    <property type="entry name" value="PRK12644.1"/>
    <property type="match status" value="1"/>
</dbReference>
<feature type="transmembrane region" description="Helical" evidence="11">
    <location>
        <begin position="648"/>
        <end position="667"/>
    </location>
</feature>
<sequence>MLWLIAVHFAAACCAPPLVRRLGRRAFWALAAAPAAAAIWAAVHYRTVADGGELREHTEWIGSLGVSLALRCDALALEMVLIAGGIGALVMIYCAGYFADDEPRLGAFAGSLTAFAGAMLGLVLADDLIVLYVLWELTTVFSFLLIGHDPERRTNRRAALQALLVTTLGGLVMLVGFLMLGHAAGTFRISRLLADPPDSSALVAAGLVLVLAGALSKSAVWPFSFWLPGAMAAPTPVSAYLHAAAMVKAGVYLVARFAPAFADVTPWRAVVLLLGSVTMLLGGWRALRETDLKRLLAFGTVSQLGFLTLLAGDGTRDAELAGTAMILAHALFKASLFLVVGAIDHLTGTRDLERLSGLGRALPTLCAVACAAGLSMAGLPPLLGFAAKEAAVSALLHGDTAETWALAAVIAGSALTVAYTLRFLWGAFATKRNPAPPLRPVPVPAGTTTGALLLMPPLLCAFAGLLLGPAAPWLDPLLARHAETAPGGAAPFHLELWHGWGPALGLSALSWLLGAALHLARRPLAAAGDRLSQVDGDQVFARSLWGLERLSLQVTGSVQRGSLPVYLGTALVVLLGFETAQLLAGRPWATAGPVRWYDSVPQLVVAIGVAAVAVLCVLARQRMKAAVLAGVTGYGAGLLYVLHGAPDLALTQFAVETVSLTVFVLVLRRLPARFPDSSRTWRLRRGLQVVFSVAAGGLVAALLVFSLAARSGPAAGPQLLPATAHEGVRNVVATTLVDLRAWDTMGESAVLAAAAVGVTSLVYLRRRARVPVAQPVPGSEGPGGGRPPAPVVGPGAPPGSAAAESAAGSASMALDRDAGAQAPEPPGPAGRWDAWKQPVRLGTRPHGSPVAPRRTWLAASSTLAPEGRSVMFEVVARLVFHPILVLSLYLLFSAENLPGGGFTAGLVAGLALAVRYLAGGRLELAAAAPVDAGFLLGLGLLILTGTGLAGLWLGGSVLASGKVTGEIWLAGHFHAASPVLFDSGVYLLVVGVVLDVLRSLGSEIDRRMERDRARQAAEEEDQRERRARQGGGASGGDTSGGGASGGGASPGGGPQDGGGPQGGGASPGGGRHGGGGPQDAGWQDGGAQGGAPQGEGRSSGGGTQGGTPQDGGAPQGSDGRQGGGASPGGASDGGGPQGGGGPEGDGPQDGGPQGGSPREGGGPQGRGPHGGTPPEGRGPQDGSPQDGRGPEGGSPRDGRGPEGGAPRDGGGPHGGAPHGGAPQDDSGPQGNHGPQGGRGPQGGGG</sequence>
<dbReference type="Pfam" id="PF04039">
    <property type="entry name" value="MnhB"/>
    <property type="match status" value="1"/>
</dbReference>
<evidence type="ECO:0000313" key="18">
    <source>
        <dbReference type="Proteomes" id="UP000298111"/>
    </source>
</evidence>
<dbReference type="Pfam" id="PF00662">
    <property type="entry name" value="Proton_antipo_N"/>
    <property type="match status" value="1"/>
</dbReference>
<reference evidence="17 18" key="1">
    <citation type="submission" date="2018-10" db="EMBL/GenBank/DDBJ databases">
        <title>Isolation of pseudouridimycin from Streptomyces albus DSM 40763.</title>
        <authorList>
            <person name="Rosenqvist P."/>
            <person name="Metsae-Ketelae M."/>
            <person name="Virta P."/>
        </authorList>
    </citation>
    <scope>NUCLEOTIDE SEQUENCE [LARGE SCALE GENOMIC DNA]</scope>
    <source>
        <strain evidence="17 18">DSM 40763</strain>
    </source>
</reference>
<feature type="transmembrane region" description="Helical" evidence="11">
    <location>
        <begin position="874"/>
        <end position="892"/>
    </location>
</feature>
<dbReference type="GO" id="GO:0015297">
    <property type="term" value="F:antiporter activity"/>
    <property type="evidence" value="ECO:0007669"/>
    <property type="project" value="UniProtKB-KW"/>
</dbReference>
<protein>
    <submittedName>
        <fullName evidence="17">Na+/H+ antiporter subunit A</fullName>
    </submittedName>
</protein>
<feature type="transmembrane region" description="Helical" evidence="11">
    <location>
        <begin position="445"/>
        <end position="467"/>
    </location>
</feature>
<dbReference type="Pfam" id="PF00361">
    <property type="entry name" value="Proton_antipo_M"/>
    <property type="match status" value="1"/>
</dbReference>
<accession>A0A6C1C0W0</accession>
<feature type="transmembrane region" description="Helical" evidence="11">
    <location>
        <begin position="324"/>
        <end position="343"/>
    </location>
</feature>
<organism evidence="17 18">
    <name type="scientific">Streptomyces albus</name>
    <dbReference type="NCBI Taxonomy" id="1888"/>
    <lineage>
        <taxon>Bacteria</taxon>
        <taxon>Bacillati</taxon>
        <taxon>Actinomycetota</taxon>
        <taxon>Actinomycetes</taxon>
        <taxon>Kitasatosporales</taxon>
        <taxon>Streptomycetaceae</taxon>
        <taxon>Streptomyces</taxon>
    </lineage>
</organism>
<dbReference type="PANTHER" id="PTHR43373:SF1">
    <property type="entry name" value="NA(+)_H(+) ANTIPORTER SUBUNIT A"/>
    <property type="match status" value="1"/>
</dbReference>
<feature type="transmembrane region" description="Helical" evidence="11">
    <location>
        <begin position="403"/>
        <end position="425"/>
    </location>
</feature>
<dbReference type="InterPro" id="IPR001516">
    <property type="entry name" value="Proton_antipo_N"/>
</dbReference>
<dbReference type="GO" id="GO:0005886">
    <property type="term" value="C:plasma membrane"/>
    <property type="evidence" value="ECO:0007669"/>
    <property type="project" value="UniProtKB-SubCell"/>
</dbReference>
<evidence type="ECO:0000256" key="8">
    <source>
        <dbReference type="ARBA" id="ARBA00023136"/>
    </source>
</evidence>
<feature type="transmembrane region" description="Helical" evidence="11">
    <location>
        <begin position="158"/>
        <end position="181"/>
    </location>
</feature>
<name>A0A6C1C0W0_9ACTN</name>
<feature type="transmembrane region" description="Helical" evidence="11">
    <location>
        <begin position="500"/>
        <end position="520"/>
    </location>
</feature>
<dbReference type="RefSeq" id="WP_037612645.1">
    <property type="nucleotide sequence ID" value="NZ_RCIY01000002.1"/>
</dbReference>
<feature type="domain" description="MrpA C-terminal/MbhD" evidence="15">
    <location>
        <begin position="608"/>
        <end position="671"/>
    </location>
</feature>
<feature type="transmembrane region" description="Helical" evidence="11">
    <location>
        <begin position="295"/>
        <end position="312"/>
    </location>
</feature>
<evidence type="ECO:0000313" key="17">
    <source>
        <dbReference type="EMBL" id="TGG89614.1"/>
    </source>
</evidence>
<evidence type="ECO:0000256" key="5">
    <source>
        <dbReference type="ARBA" id="ARBA00022692"/>
    </source>
</evidence>
<evidence type="ECO:0000256" key="7">
    <source>
        <dbReference type="ARBA" id="ARBA00023065"/>
    </source>
</evidence>
<evidence type="ECO:0000259" key="14">
    <source>
        <dbReference type="Pfam" id="PF04039"/>
    </source>
</evidence>
<feature type="transmembrane region" description="Helical" evidence="11">
    <location>
        <begin position="201"/>
        <end position="227"/>
    </location>
</feature>
<dbReference type="InterPro" id="IPR046806">
    <property type="entry name" value="MrpA_C/MbhE"/>
</dbReference>
<dbReference type="InterPro" id="IPR050616">
    <property type="entry name" value="CPA3_Na-H_Antiporter_A"/>
</dbReference>
<dbReference type="InterPro" id="IPR001750">
    <property type="entry name" value="ND/Mrp_TM"/>
</dbReference>
<feature type="transmembrane region" description="Helical" evidence="11">
    <location>
        <begin position="930"/>
        <end position="953"/>
    </location>
</feature>
<dbReference type="AlphaFoldDB" id="A0A6C1C0W0"/>
<keyword evidence="4" id="KW-1003">Cell membrane</keyword>
<keyword evidence="3" id="KW-0050">Antiport</keyword>
<evidence type="ECO:0000256" key="1">
    <source>
        <dbReference type="ARBA" id="ARBA00004651"/>
    </source>
</evidence>
<dbReference type="GO" id="GO:0006811">
    <property type="term" value="P:monoatomic ion transport"/>
    <property type="evidence" value="ECO:0007669"/>
    <property type="project" value="UniProtKB-KW"/>
</dbReference>
<dbReference type="Pfam" id="PF13244">
    <property type="entry name" value="MbhD"/>
    <property type="match status" value="1"/>
</dbReference>
<dbReference type="PRINTS" id="PR01434">
    <property type="entry name" value="NADHDHGNASE5"/>
</dbReference>
<evidence type="ECO:0000259" key="12">
    <source>
        <dbReference type="Pfam" id="PF00361"/>
    </source>
</evidence>
<feature type="transmembrane region" description="Helical" evidence="11">
    <location>
        <begin position="625"/>
        <end position="642"/>
    </location>
</feature>